<evidence type="ECO:0000256" key="13">
    <source>
        <dbReference type="SAM" id="Phobius"/>
    </source>
</evidence>
<keyword evidence="4 12" id="KW-0894">Sodium channel</keyword>
<accession>A0A9P0G1Q7</accession>
<evidence type="ECO:0000256" key="2">
    <source>
        <dbReference type="ARBA" id="ARBA00007193"/>
    </source>
</evidence>
<keyword evidence="11 12" id="KW-0407">Ion channel</keyword>
<evidence type="ECO:0000256" key="6">
    <source>
        <dbReference type="ARBA" id="ARBA00022989"/>
    </source>
</evidence>
<keyword evidence="3 12" id="KW-0813">Transport</keyword>
<dbReference type="PANTHER" id="PTHR11690:SF288">
    <property type="entry name" value="AMILORIDE-SENSITIVE NA+ CHANNEL-RELATED"/>
    <property type="match status" value="1"/>
</dbReference>
<evidence type="ECO:0000313" key="15">
    <source>
        <dbReference type="Proteomes" id="UP001153636"/>
    </source>
</evidence>
<evidence type="ECO:0000256" key="3">
    <source>
        <dbReference type="ARBA" id="ARBA00022448"/>
    </source>
</evidence>
<evidence type="ECO:0000256" key="4">
    <source>
        <dbReference type="ARBA" id="ARBA00022461"/>
    </source>
</evidence>
<keyword evidence="7" id="KW-0915">Sodium</keyword>
<dbReference type="Pfam" id="PF00858">
    <property type="entry name" value="ASC"/>
    <property type="match status" value="1"/>
</dbReference>
<evidence type="ECO:0000256" key="10">
    <source>
        <dbReference type="ARBA" id="ARBA00023201"/>
    </source>
</evidence>
<evidence type="ECO:0000256" key="12">
    <source>
        <dbReference type="RuleBase" id="RU000679"/>
    </source>
</evidence>
<keyword evidence="8 12" id="KW-0406">Ion transport</keyword>
<dbReference type="Gene3D" id="1.10.287.770">
    <property type="entry name" value="YojJ-like"/>
    <property type="match status" value="1"/>
</dbReference>
<dbReference type="Proteomes" id="UP001153636">
    <property type="component" value="Chromosome 1"/>
</dbReference>
<evidence type="ECO:0000313" key="14">
    <source>
        <dbReference type="EMBL" id="CAH1098524.1"/>
    </source>
</evidence>
<dbReference type="GO" id="GO:0005886">
    <property type="term" value="C:plasma membrane"/>
    <property type="evidence" value="ECO:0007669"/>
    <property type="project" value="TreeGrafter"/>
</dbReference>
<keyword evidence="15" id="KW-1185">Reference proteome</keyword>
<dbReference type="PRINTS" id="PR01078">
    <property type="entry name" value="AMINACHANNEL"/>
</dbReference>
<dbReference type="GO" id="GO:0015280">
    <property type="term" value="F:ligand-gated sodium channel activity"/>
    <property type="evidence" value="ECO:0007669"/>
    <property type="project" value="TreeGrafter"/>
</dbReference>
<keyword evidence="9 13" id="KW-0472">Membrane</keyword>
<keyword evidence="10 12" id="KW-0739">Sodium transport</keyword>
<comment type="similarity">
    <text evidence="2 12">Belongs to the amiloride-sensitive sodium channel (TC 1.A.6) family.</text>
</comment>
<dbReference type="Gene3D" id="1.10.287.820">
    <property type="entry name" value="Acid-sensing ion channel domain"/>
    <property type="match status" value="1"/>
</dbReference>
<sequence length="453" mass="52729">MVNFSSDERNINEIPFPTVTICQEIRISRGYFNYSNILKKIVDNEKVDPIDLLRLQYMSLLCADGKIFKDKIPNVTTIDEDFYEFLAKGTKPFLKACAWMGTKLECNQIFRPIITDEGLCYTFNMLENEDIFSDVSYIPDFNHNRSILYPSVKNWSIDNGYSAEAQVHTYPRRALLAGYTNALVVNMKINVADIDYACTSFQGYQVVLHQSIRYPIVQIHYFRVPLRKAVIVAITPTQMMNSEEVNDYSIDKRECLLQGEKKLKFFRNYTQNNCELECVANMTLIKCGCVAFYMPREKTSPICGNEKTECIKVVRNNMNTRKLELSIDDNRYGKEYNECGCQPMCTLYNYDTEITEIEYDRRKEYESLGIVSPDENGRHAWSQLVIYFKSSYFIPHVRSELYGHLDFLANIGGLLGLFTGFSLLSLFEIIYFVSIRIICNIKLYKRWYGEHTQ</sequence>
<comment type="subcellular location">
    <subcellularLocation>
        <location evidence="1">Membrane</location>
        <topology evidence="1">Multi-pass membrane protein</topology>
    </subcellularLocation>
</comment>
<proteinExistence type="inferred from homology"/>
<evidence type="ECO:0000256" key="1">
    <source>
        <dbReference type="ARBA" id="ARBA00004141"/>
    </source>
</evidence>
<dbReference type="PANTHER" id="PTHR11690">
    <property type="entry name" value="AMILORIDE-SENSITIVE SODIUM CHANNEL-RELATED"/>
    <property type="match status" value="1"/>
</dbReference>
<dbReference type="AlphaFoldDB" id="A0A9P0G1Q7"/>
<keyword evidence="5 12" id="KW-0812">Transmembrane</keyword>
<evidence type="ECO:0000256" key="9">
    <source>
        <dbReference type="ARBA" id="ARBA00023136"/>
    </source>
</evidence>
<dbReference type="OrthoDB" id="6021021at2759"/>
<feature type="transmembrane region" description="Helical" evidence="13">
    <location>
        <begin position="407"/>
        <end position="433"/>
    </location>
</feature>
<protein>
    <submittedName>
        <fullName evidence="14">Uncharacterized protein</fullName>
    </submittedName>
</protein>
<organism evidence="14 15">
    <name type="scientific">Psylliodes chrysocephalus</name>
    <dbReference type="NCBI Taxonomy" id="3402493"/>
    <lineage>
        <taxon>Eukaryota</taxon>
        <taxon>Metazoa</taxon>
        <taxon>Ecdysozoa</taxon>
        <taxon>Arthropoda</taxon>
        <taxon>Hexapoda</taxon>
        <taxon>Insecta</taxon>
        <taxon>Pterygota</taxon>
        <taxon>Neoptera</taxon>
        <taxon>Endopterygota</taxon>
        <taxon>Coleoptera</taxon>
        <taxon>Polyphaga</taxon>
        <taxon>Cucujiformia</taxon>
        <taxon>Chrysomeloidea</taxon>
        <taxon>Chrysomelidae</taxon>
        <taxon>Galerucinae</taxon>
        <taxon>Alticini</taxon>
        <taxon>Psylliodes</taxon>
    </lineage>
</organism>
<keyword evidence="6 13" id="KW-1133">Transmembrane helix</keyword>
<evidence type="ECO:0000256" key="5">
    <source>
        <dbReference type="ARBA" id="ARBA00022692"/>
    </source>
</evidence>
<evidence type="ECO:0000256" key="7">
    <source>
        <dbReference type="ARBA" id="ARBA00023053"/>
    </source>
</evidence>
<reference evidence="14" key="1">
    <citation type="submission" date="2022-01" db="EMBL/GenBank/DDBJ databases">
        <authorList>
            <person name="King R."/>
        </authorList>
    </citation>
    <scope>NUCLEOTIDE SEQUENCE</scope>
</reference>
<dbReference type="InterPro" id="IPR001873">
    <property type="entry name" value="ENaC"/>
</dbReference>
<dbReference type="EMBL" id="OV651813">
    <property type="protein sequence ID" value="CAH1098524.1"/>
    <property type="molecule type" value="Genomic_DNA"/>
</dbReference>
<gene>
    <name evidence="14" type="ORF">PSYICH_LOCUS1025</name>
</gene>
<evidence type="ECO:0000256" key="11">
    <source>
        <dbReference type="ARBA" id="ARBA00023303"/>
    </source>
</evidence>
<evidence type="ECO:0000256" key="8">
    <source>
        <dbReference type="ARBA" id="ARBA00023065"/>
    </source>
</evidence>
<name>A0A9P0G1Q7_9CUCU</name>